<feature type="coiled-coil region" evidence="1">
    <location>
        <begin position="101"/>
        <end position="226"/>
    </location>
</feature>
<feature type="region of interest" description="Disordered" evidence="2">
    <location>
        <begin position="280"/>
        <end position="306"/>
    </location>
</feature>
<keyword evidence="1" id="KW-0175">Coiled coil</keyword>
<proteinExistence type="predicted"/>
<protein>
    <submittedName>
        <fullName evidence="3">Translation initiation factor IF-2-like</fullName>
    </submittedName>
</protein>
<gene>
    <name evidence="3" type="primary">LOC107771435</name>
</gene>
<evidence type="ECO:0000313" key="3">
    <source>
        <dbReference type="RefSeq" id="XP_016446284.1"/>
    </source>
</evidence>
<feature type="compositionally biased region" description="Acidic residues" evidence="2">
    <location>
        <begin position="294"/>
        <end position="306"/>
    </location>
</feature>
<reference evidence="3" key="1">
    <citation type="submission" date="2025-08" db="UniProtKB">
        <authorList>
            <consortium name="RefSeq"/>
        </authorList>
    </citation>
    <scope>IDENTIFICATION</scope>
</reference>
<dbReference type="PaxDb" id="4097-A0A1S3Y2C1"/>
<organism evidence="3">
    <name type="scientific">Nicotiana tabacum</name>
    <name type="common">Common tobacco</name>
    <dbReference type="NCBI Taxonomy" id="4097"/>
    <lineage>
        <taxon>Eukaryota</taxon>
        <taxon>Viridiplantae</taxon>
        <taxon>Streptophyta</taxon>
        <taxon>Embryophyta</taxon>
        <taxon>Tracheophyta</taxon>
        <taxon>Spermatophyta</taxon>
        <taxon>Magnoliopsida</taxon>
        <taxon>eudicotyledons</taxon>
        <taxon>Gunneridae</taxon>
        <taxon>Pentapetalae</taxon>
        <taxon>asterids</taxon>
        <taxon>lamiids</taxon>
        <taxon>Solanales</taxon>
        <taxon>Solanaceae</taxon>
        <taxon>Nicotianoideae</taxon>
        <taxon>Nicotianeae</taxon>
        <taxon>Nicotiana</taxon>
    </lineage>
</organism>
<dbReference type="RefSeq" id="XP_016446284.1">
    <property type="nucleotide sequence ID" value="XM_016590798.1"/>
</dbReference>
<dbReference type="AlphaFoldDB" id="A0A1S3Y2C1"/>
<dbReference type="KEGG" id="nta:107771435"/>
<evidence type="ECO:0000256" key="1">
    <source>
        <dbReference type="SAM" id="Coils"/>
    </source>
</evidence>
<name>A0A1S3Y2C1_TOBAC</name>
<sequence length="306" mass="34075">MIRDAQAVEICHGEGAHGAEDPFRGYFIGVEDVTGPSDLEAPKKSSSEVGAPCLFNEAQHSLNRAFFQSRGELSWYEADVRKLTEERYALKLLSEQREGEVKEVRAELEVSRKEQAEQAEQVKQKFNAIRKLRVEVDAVKSEAEEWKKNMDCLASKKETARTQLASAEAQLRSLKEKALVQAKKIEELQSQLSSTNSDQERLATELAAAKIEVEKMMANANAMEVAEAAQARENWVSEHAKCRSRRETLEEIHARGFDLTTEIENAKELEAEARVLAFPIDDDTGKARGSESEGGLEGEDAAPGEH</sequence>
<evidence type="ECO:0000256" key="2">
    <source>
        <dbReference type="SAM" id="MobiDB-lite"/>
    </source>
</evidence>
<accession>A0A1S3Y2C1</accession>
<dbReference type="OrthoDB" id="10255522at2759"/>